<dbReference type="RefSeq" id="WP_212773152.1">
    <property type="nucleotide sequence ID" value="NZ_AP024601.1"/>
</dbReference>
<evidence type="ECO:0000313" key="2">
    <source>
        <dbReference type="Proteomes" id="UP000677436"/>
    </source>
</evidence>
<sequence>MIHVRFSLFFSQTIYKPSGKTAGFVSAQLNSMSKEDISERLDFLDRKTNILNNRLLDVEAKTLDLDELKQRVEKLELLMNDTSK</sequence>
<dbReference type="EMBL" id="AP024601">
    <property type="protein sequence ID" value="BCU82859.1"/>
    <property type="molecule type" value="Genomic_DNA"/>
</dbReference>
<organism evidence="1 2">
    <name type="scientific">Polycladomyces abyssicola</name>
    <dbReference type="NCBI Taxonomy" id="1125966"/>
    <lineage>
        <taxon>Bacteria</taxon>
        <taxon>Bacillati</taxon>
        <taxon>Bacillota</taxon>
        <taxon>Bacilli</taxon>
        <taxon>Bacillales</taxon>
        <taxon>Thermoactinomycetaceae</taxon>
        <taxon>Polycladomyces</taxon>
    </lineage>
</organism>
<reference evidence="1" key="1">
    <citation type="journal article" date="2013" name="Int. J. Syst. Evol. Microbiol.">
        <title>Polycladomyces abyssicola gen. nov., sp. nov., a thermophilic filamentous bacterium isolated from hemipelagic sediment.</title>
        <authorList>
            <person name="Tsubouchi T."/>
            <person name="Shimane Y."/>
            <person name="Mori K."/>
            <person name="Usui K."/>
            <person name="Hiraki T."/>
            <person name="Tame A."/>
            <person name="Uematsu K."/>
            <person name="Maruyama T."/>
            <person name="Hatada Y."/>
        </authorList>
    </citation>
    <scope>NUCLEOTIDE SEQUENCE</scope>
    <source>
        <strain evidence="1">JIR-001</strain>
    </source>
</reference>
<name>A0A8D5ZLT3_9BACL</name>
<keyword evidence="2" id="KW-1185">Reference proteome</keyword>
<reference evidence="1" key="2">
    <citation type="journal article" date="2021" name="Microbiol. Resour. Announc.">
        <title>Complete Genome Sequence of Polycladomyces abyssicola JIR-001T, Isolated from Hemipelagic Sediment in Deep Seawater.</title>
        <authorList>
            <person name="Tsubouchi T."/>
            <person name="Kaneko Y."/>
        </authorList>
    </citation>
    <scope>NUCLEOTIDE SEQUENCE</scope>
    <source>
        <strain evidence="1">JIR-001</strain>
    </source>
</reference>
<evidence type="ECO:0000313" key="1">
    <source>
        <dbReference type="EMBL" id="BCU82859.1"/>
    </source>
</evidence>
<proteinExistence type="predicted"/>
<gene>
    <name evidence="1" type="ORF">JIR001_26420</name>
</gene>
<dbReference type="Proteomes" id="UP000677436">
    <property type="component" value="Chromosome"/>
</dbReference>
<dbReference type="AlphaFoldDB" id="A0A8D5ZLT3"/>
<dbReference type="KEGG" id="pabs:JIR001_26420"/>
<accession>A0A8D5ZLT3</accession>
<protein>
    <submittedName>
        <fullName evidence="1">Uncharacterized protein</fullName>
    </submittedName>
</protein>